<feature type="compositionally biased region" description="Basic and acidic residues" evidence="1">
    <location>
        <begin position="1"/>
        <end position="15"/>
    </location>
</feature>
<sequence>MRGTARERRERETGRMQRKLPNGTDFTDSIIQRLGFVIGLGVPYVTFRAGISSSRAPCTFQNSGMGTKCLVVSSLS</sequence>
<gene>
    <name evidence="2" type="ORF">CSSPJE1EN1_LOCUS865</name>
</gene>
<name>A0ABP0VPM6_9BRYO</name>
<evidence type="ECO:0000313" key="3">
    <source>
        <dbReference type="Proteomes" id="UP001497444"/>
    </source>
</evidence>
<reference evidence="2 3" key="1">
    <citation type="submission" date="2024-02" db="EMBL/GenBank/DDBJ databases">
        <authorList>
            <consortium name="ELIXIR-Norway"/>
            <consortium name="Elixir Norway"/>
        </authorList>
    </citation>
    <scope>NUCLEOTIDE SEQUENCE [LARGE SCALE GENOMIC DNA]</scope>
</reference>
<protein>
    <submittedName>
        <fullName evidence="2">Uncharacterized protein</fullName>
    </submittedName>
</protein>
<evidence type="ECO:0000313" key="2">
    <source>
        <dbReference type="EMBL" id="CAK9255387.1"/>
    </source>
</evidence>
<accession>A0ABP0VPM6</accession>
<keyword evidence="3" id="KW-1185">Reference proteome</keyword>
<evidence type="ECO:0000256" key="1">
    <source>
        <dbReference type="SAM" id="MobiDB-lite"/>
    </source>
</evidence>
<dbReference type="Proteomes" id="UP001497444">
    <property type="component" value="Chromosome 1"/>
</dbReference>
<dbReference type="EMBL" id="OZ020096">
    <property type="protein sequence ID" value="CAK9255387.1"/>
    <property type="molecule type" value="Genomic_DNA"/>
</dbReference>
<feature type="region of interest" description="Disordered" evidence="1">
    <location>
        <begin position="1"/>
        <end position="23"/>
    </location>
</feature>
<proteinExistence type="predicted"/>
<organism evidence="2 3">
    <name type="scientific">Sphagnum jensenii</name>
    <dbReference type="NCBI Taxonomy" id="128206"/>
    <lineage>
        <taxon>Eukaryota</taxon>
        <taxon>Viridiplantae</taxon>
        <taxon>Streptophyta</taxon>
        <taxon>Embryophyta</taxon>
        <taxon>Bryophyta</taxon>
        <taxon>Sphagnophytina</taxon>
        <taxon>Sphagnopsida</taxon>
        <taxon>Sphagnales</taxon>
        <taxon>Sphagnaceae</taxon>
        <taxon>Sphagnum</taxon>
    </lineage>
</organism>